<dbReference type="OrthoDB" id="10266750at2759"/>
<name>M2Y2D7_GALSU</name>
<dbReference type="GeneID" id="17088734"/>
<sequence>MAPLCNSLKHYAACQNNKLLFAFLSTSLPLENIRRSQKNRSTCLAAKRFHRPLRNLAHSCTLEMRQYKSPEDNSEWMDNWYTVYRTVMPAETDYGGVVWHGEYFRWLEETRIRALNALGLNYVKIVEQLKFEFPVVQIEWKYLKPAKLGDLVCTQVAFKRAGIRLIADSRIYRIVSSNREEKELCGQGKISLVVVDMTSRQVVRNFPEPLQSLLSGVEN</sequence>
<dbReference type="SUPFAM" id="SSF54637">
    <property type="entry name" value="Thioesterase/thiol ester dehydrase-isomerase"/>
    <property type="match status" value="1"/>
</dbReference>
<organism evidence="1 2">
    <name type="scientific">Galdieria sulphuraria</name>
    <name type="common">Red alga</name>
    <dbReference type="NCBI Taxonomy" id="130081"/>
    <lineage>
        <taxon>Eukaryota</taxon>
        <taxon>Rhodophyta</taxon>
        <taxon>Bangiophyceae</taxon>
        <taxon>Galdieriales</taxon>
        <taxon>Galdieriaceae</taxon>
        <taxon>Galdieria</taxon>
    </lineage>
</organism>
<dbReference type="CDD" id="cd00586">
    <property type="entry name" value="4HBT"/>
    <property type="match status" value="1"/>
</dbReference>
<dbReference type="Gene3D" id="3.10.129.10">
    <property type="entry name" value="Hotdog Thioesterase"/>
    <property type="match status" value="1"/>
</dbReference>
<dbReference type="Pfam" id="PF13279">
    <property type="entry name" value="4HBT_2"/>
    <property type="match status" value="1"/>
</dbReference>
<dbReference type="RefSeq" id="XP_005706494.1">
    <property type="nucleotide sequence ID" value="XM_005706437.1"/>
</dbReference>
<evidence type="ECO:0000313" key="2">
    <source>
        <dbReference type="Proteomes" id="UP000030680"/>
    </source>
</evidence>
<protein>
    <submittedName>
        <fullName evidence="1">4-hydroxybenzoyl-CoA thioesterase</fullName>
    </submittedName>
</protein>
<dbReference type="KEGG" id="gsl:Gasu_27560"/>
<keyword evidence="2" id="KW-1185">Reference proteome</keyword>
<dbReference type="InterPro" id="IPR029069">
    <property type="entry name" value="HotDog_dom_sf"/>
</dbReference>
<dbReference type="EMBL" id="KB454504">
    <property type="protein sequence ID" value="EME29974.1"/>
    <property type="molecule type" value="Genomic_DNA"/>
</dbReference>
<reference evidence="2" key="1">
    <citation type="journal article" date="2013" name="Science">
        <title>Gene transfer from bacteria and archaea facilitated evolution of an extremophilic eukaryote.</title>
        <authorList>
            <person name="Schonknecht G."/>
            <person name="Chen W.H."/>
            <person name="Ternes C.M."/>
            <person name="Barbier G.G."/>
            <person name="Shrestha R.P."/>
            <person name="Stanke M."/>
            <person name="Brautigam A."/>
            <person name="Baker B.J."/>
            <person name="Banfield J.F."/>
            <person name="Garavito R.M."/>
            <person name="Carr K."/>
            <person name="Wilkerson C."/>
            <person name="Rensing S.A."/>
            <person name="Gagneul D."/>
            <person name="Dickenson N.E."/>
            <person name="Oesterhelt C."/>
            <person name="Lercher M.J."/>
            <person name="Weber A.P."/>
        </authorList>
    </citation>
    <scope>NUCLEOTIDE SEQUENCE [LARGE SCALE GENOMIC DNA]</scope>
    <source>
        <strain evidence="2">074W</strain>
    </source>
</reference>
<dbReference type="AlphaFoldDB" id="M2Y2D7"/>
<proteinExistence type="predicted"/>
<gene>
    <name evidence="1" type="ORF">Gasu_27560</name>
</gene>
<dbReference type="Gramene" id="EME29974">
    <property type="protein sequence ID" value="EME29974"/>
    <property type="gene ID" value="Gasu_27560"/>
</dbReference>
<dbReference type="Proteomes" id="UP000030680">
    <property type="component" value="Unassembled WGS sequence"/>
</dbReference>
<accession>M2Y2D7</accession>
<evidence type="ECO:0000313" key="1">
    <source>
        <dbReference type="EMBL" id="EME29974.1"/>
    </source>
</evidence>